<evidence type="ECO:0000313" key="1">
    <source>
        <dbReference type="EMBL" id="KAK6186308.1"/>
    </source>
</evidence>
<dbReference type="EMBL" id="JAZGQO010000006">
    <property type="protein sequence ID" value="KAK6186308.1"/>
    <property type="molecule type" value="Genomic_DNA"/>
</dbReference>
<gene>
    <name evidence="1" type="ORF">SNE40_008369</name>
</gene>
<sequence length="312" mass="34461">MTKVVTLFIQLVMKHLNDKGCHAVQTEGDADVEIARTAASLSILNSTTLIGEDTDLLILLLYYYHTENLQLLFRSDRQSPGATTKIYDIKSIKLALGDELCSSLLFLHAFTGCDSTSRIFGIGKQSAFQKLLRTSSPLTGLAKVFCSESNPSDVCAAGIKTALYLFGGKDSECIKTLRYRLLSTKIVTSKTFVTPEKLPPSESALKFHSLRCHYQIMVWMGKSGELLPTDWGWRLQKNALIPTMNDKSPIPTELLNVVHCSCTTHCTGNRCGCRKYGMSCSSACGACQSDFCDNTQKVTEEDEDLENHILGF</sequence>
<dbReference type="PANTHER" id="PTHR46704:SF1">
    <property type="entry name" value="TELOMERE LENGTH REGULATION PROTEIN TEL2 HOMOLOG"/>
    <property type="match status" value="1"/>
</dbReference>
<dbReference type="Proteomes" id="UP001347796">
    <property type="component" value="Unassembled WGS sequence"/>
</dbReference>
<dbReference type="PANTHER" id="PTHR46704">
    <property type="entry name" value="CXC DOMAIN-CONTAINING PROTEIN-RELATED"/>
    <property type="match status" value="1"/>
</dbReference>
<name>A0AAN8K6J4_PATCE</name>
<proteinExistence type="predicted"/>
<keyword evidence="2" id="KW-1185">Reference proteome</keyword>
<comment type="caution">
    <text evidence="1">The sequence shown here is derived from an EMBL/GenBank/DDBJ whole genome shotgun (WGS) entry which is preliminary data.</text>
</comment>
<accession>A0AAN8K6J4</accession>
<dbReference type="AlphaFoldDB" id="A0AAN8K6J4"/>
<protein>
    <recommendedName>
        <fullName evidence="3">Tesmin/TSO1-like CXC domain-containing protein</fullName>
    </recommendedName>
</protein>
<reference evidence="1 2" key="1">
    <citation type="submission" date="2024-01" db="EMBL/GenBank/DDBJ databases">
        <title>The genome of the rayed Mediterranean limpet Patella caerulea (Linnaeus, 1758).</title>
        <authorList>
            <person name="Anh-Thu Weber A."/>
            <person name="Halstead-Nussloch G."/>
        </authorList>
    </citation>
    <scope>NUCLEOTIDE SEQUENCE [LARGE SCALE GENOMIC DNA]</scope>
    <source>
        <strain evidence="1">AATW-2023a</strain>
        <tissue evidence="1">Whole specimen</tissue>
    </source>
</reference>
<evidence type="ECO:0000313" key="2">
    <source>
        <dbReference type="Proteomes" id="UP001347796"/>
    </source>
</evidence>
<organism evidence="1 2">
    <name type="scientific">Patella caerulea</name>
    <name type="common">Rayed Mediterranean limpet</name>
    <dbReference type="NCBI Taxonomy" id="87958"/>
    <lineage>
        <taxon>Eukaryota</taxon>
        <taxon>Metazoa</taxon>
        <taxon>Spiralia</taxon>
        <taxon>Lophotrochozoa</taxon>
        <taxon>Mollusca</taxon>
        <taxon>Gastropoda</taxon>
        <taxon>Patellogastropoda</taxon>
        <taxon>Patelloidea</taxon>
        <taxon>Patellidae</taxon>
        <taxon>Patella</taxon>
    </lineage>
</organism>
<evidence type="ECO:0008006" key="3">
    <source>
        <dbReference type="Google" id="ProtNLM"/>
    </source>
</evidence>